<reference evidence="1" key="1">
    <citation type="submission" date="2018-04" db="EMBL/GenBank/DDBJ databases">
        <title>Transcriptome assembly of Sipha flava.</title>
        <authorList>
            <person name="Scully E.D."/>
            <person name="Geib S.M."/>
            <person name="Palmer N.A."/>
            <person name="Koch K."/>
            <person name="Bradshaw J."/>
            <person name="Heng-Moss T."/>
            <person name="Sarath G."/>
        </authorList>
    </citation>
    <scope>NUCLEOTIDE SEQUENCE</scope>
</reference>
<dbReference type="AlphaFoldDB" id="A0A2S2R6F7"/>
<organism evidence="1">
    <name type="scientific">Sipha flava</name>
    <name type="common">yellow sugarcane aphid</name>
    <dbReference type="NCBI Taxonomy" id="143950"/>
    <lineage>
        <taxon>Eukaryota</taxon>
        <taxon>Metazoa</taxon>
        <taxon>Ecdysozoa</taxon>
        <taxon>Arthropoda</taxon>
        <taxon>Hexapoda</taxon>
        <taxon>Insecta</taxon>
        <taxon>Pterygota</taxon>
        <taxon>Neoptera</taxon>
        <taxon>Paraneoptera</taxon>
        <taxon>Hemiptera</taxon>
        <taxon>Sternorrhyncha</taxon>
        <taxon>Aphidomorpha</taxon>
        <taxon>Aphidoidea</taxon>
        <taxon>Aphididae</taxon>
        <taxon>Sipha</taxon>
    </lineage>
</organism>
<reference evidence="3" key="2">
    <citation type="submission" date="2025-04" db="UniProtKB">
        <authorList>
            <consortium name="RefSeq"/>
        </authorList>
    </citation>
    <scope>IDENTIFICATION</scope>
    <source>
        <tissue evidence="3">Whole body</tissue>
    </source>
</reference>
<evidence type="ECO:0000313" key="3">
    <source>
        <dbReference type="RefSeq" id="XP_025405161.1"/>
    </source>
</evidence>
<keyword evidence="2" id="KW-1185">Reference proteome</keyword>
<proteinExistence type="predicted"/>
<protein>
    <submittedName>
        <fullName evidence="1 3">ATP synthase subunit s</fullName>
    </submittedName>
</protein>
<dbReference type="Proteomes" id="UP000694846">
    <property type="component" value="Unplaced"/>
</dbReference>
<evidence type="ECO:0000313" key="1">
    <source>
        <dbReference type="EMBL" id="MBY84942.1"/>
    </source>
</evidence>
<accession>A0A2S2R6F7</accession>
<dbReference type="OrthoDB" id="5859291at2759"/>
<gene>
    <name evidence="1" type="primary">ATP5S</name>
    <name evidence="3" type="synonym">LOC112679530</name>
    <name evidence="1" type="ORF">g.108435</name>
</gene>
<sequence length="194" mass="22471">MLSIISRFNLFEKTIKNKRSLWQWVDDTFNRFDEERTKEIGSNLACAEWLMKNGAQVRFKGCKEFVSHYDCLTTGQDRSIKQLKIEQVYAGKEATISHIGFNYFKDCENISDIAFVGCHTINNKALNKLQILKNCLTSLKISSCVNISDEGILDIEYLQLLNHLELKNIQFKNQIKVIDHLKSKLPQCNIIFSE</sequence>
<dbReference type="InterPro" id="IPR032675">
    <property type="entry name" value="LRR_dom_sf"/>
</dbReference>
<dbReference type="Gene3D" id="3.80.10.10">
    <property type="entry name" value="Ribonuclease Inhibitor"/>
    <property type="match status" value="1"/>
</dbReference>
<evidence type="ECO:0000313" key="2">
    <source>
        <dbReference type="Proteomes" id="UP000694846"/>
    </source>
</evidence>
<dbReference type="RefSeq" id="XP_025405161.1">
    <property type="nucleotide sequence ID" value="XM_025549376.1"/>
</dbReference>
<dbReference type="EMBL" id="GGMS01015739">
    <property type="protein sequence ID" value="MBY84942.1"/>
    <property type="molecule type" value="Transcribed_RNA"/>
</dbReference>
<dbReference type="SUPFAM" id="SSF52047">
    <property type="entry name" value="RNI-like"/>
    <property type="match status" value="1"/>
</dbReference>
<name>A0A2S2R6F7_9HEMI</name>